<protein>
    <submittedName>
        <fullName evidence="2">Winged helix-turn-helix protein</fullName>
    </submittedName>
</protein>
<sequence length="113" mass="13274">MKYSPGAPRKLEAYQEQEFAQIIEHQLPVDVGFEAKYNWTLPIIASLIEKKWGKKYSIRGVGEILHRLGLSYTRPTYTLAHADEDKQKEFVEQTFPNVKKTVEWRNRLHSLSR</sequence>
<dbReference type="InterPro" id="IPR025959">
    <property type="entry name" value="Winged_HTH_dom"/>
</dbReference>
<evidence type="ECO:0000313" key="2">
    <source>
        <dbReference type="EMBL" id="RAK14854.1"/>
    </source>
</evidence>
<name>A0A327Y289_9BACL</name>
<gene>
    <name evidence="2" type="ORF">B0I26_1299</name>
</gene>
<evidence type="ECO:0000313" key="3">
    <source>
        <dbReference type="Proteomes" id="UP000248555"/>
    </source>
</evidence>
<organism evidence="2 3">
    <name type="scientific">Paranoxybacillus vitaminiphilus</name>
    <dbReference type="NCBI Taxonomy" id="581036"/>
    <lineage>
        <taxon>Bacteria</taxon>
        <taxon>Bacillati</taxon>
        <taxon>Bacillota</taxon>
        <taxon>Bacilli</taxon>
        <taxon>Bacillales</taxon>
        <taxon>Anoxybacillaceae</taxon>
        <taxon>Paranoxybacillus</taxon>
    </lineage>
</organism>
<reference evidence="2 3" key="1">
    <citation type="submission" date="2018-06" db="EMBL/GenBank/DDBJ databases">
        <title>Genomic Encyclopedia of Type Strains, Phase III (KMG-III): the genomes of soil and plant-associated and newly described type strains.</title>
        <authorList>
            <person name="Whitman W."/>
        </authorList>
    </citation>
    <scope>NUCLEOTIDE SEQUENCE [LARGE SCALE GENOMIC DNA]</scope>
    <source>
        <strain evidence="2 3">CGMCC 1.8979</strain>
    </source>
</reference>
<keyword evidence="3" id="KW-1185">Reference proteome</keyword>
<comment type="caution">
    <text evidence="2">The sequence shown here is derived from an EMBL/GenBank/DDBJ whole genome shotgun (WGS) entry which is preliminary data.</text>
</comment>
<dbReference type="Proteomes" id="UP000248555">
    <property type="component" value="Unassembled WGS sequence"/>
</dbReference>
<dbReference type="EMBL" id="QLMH01000029">
    <property type="protein sequence ID" value="RAK14854.1"/>
    <property type="molecule type" value="Genomic_DNA"/>
</dbReference>
<dbReference type="AlphaFoldDB" id="A0A327Y289"/>
<accession>A0A327Y289</accession>
<proteinExistence type="predicted"/>
<evidence type="ECO:0000259" key="1">
    <source>
        <dbReference type="Pfam" id="PF13592"/>
    </source>
</evidence>
<dbReference type="Pfam" id="PF13592">
    <property type="entry name" value="HTH_33"/>
    <property type="match status" value="1"/>
</dbReference>
<feature type="domain" description="Winged helix-turn helix" evidence="1">
    <location>
        <begin position="37"/>
        <end position="93"/>
    </location>
</feature>